<sequence length="99" mass="11014">MFGGSCCSVCMYAKSVYMIMVPVLAVKALKRPACPEEAISEKRNALDESQSGERHLRAPVDLVVLNIDFGTTKDSLVKYFEKFGKVEFAEVRECLISFA</sequence>
<protein>
    <submittedName>
        <fullName evidence="2">RRM domain-containing protein</fullName>
    </submittedName>
</protein>
<dbReference type="InterPro" id="IPR035979">
    <property type="entry name" value="RBD_domain_sf"/>
</dbReference>
<keyword evidence="1" id="KW-1185">Reference proteome</keyword>
<reference evidence="2" key="1">
    <citation type="submission" date="2022-11" db="UniProtKB">
        <authorList>
            <consortium name="WormBaseParasite"/>
        </authorList>
    </citation>
    <scope>IDENTIFICATION</scope>
</reference>
<dbReference type="Proteomes" id="UP000887564">
    <property type="component" value="Unplaced"/>
</dbReference>
<evidence type="ECO:0000313" key="1">
    <source>
        <dbReference type="Proteomes" id="UP000887564"/>
    </source>
</evidence>
<dbReference type="GO" id="GO:0003676">
    <property type="term" value="F:nucleic acid binding"/>
    <property type="evidence" value="ECO:0007669"/>
    <property type="project" value="InterPro"/>
</dbReference>
<dbReference type="WBParaSite" id="PEQ_0001353201-mRNA-1">
    <property type="protein sequence ID" value="PEQ_0001353201-mRNA-1"/>
    <property type="gene ID" value="PEQ_0001353201"/>
</dbReference>
<dbReference type="AlphaFoldDB" id="A0A914S5C3"/>
<organism evidence="1 2">
    <name type="scientific">Parascaris equorum</name>
    <name type="common">Equine roundworm</name>
    <dbReference type="NCBI Taxonomy" id="6256"/>
    <lineage>
        <taxon>Eukaryota</taxon>
        <taxon>Metazoa</taxon>
        <taxon>Ecdysozoa</taxon>
        <taxon>Nematoda</taxon>
        <taxon>Chromadorea</taxon>
        <taxon>Rhabditida</taxon>
        <taxon>Spirurina</taxon>
        <taxon>Ascaridomorpha</taxon>
        <taxon>Ascaridoidea</taxon>
        <taxon>Ascarididae</taxon>
        <taxon>Parascaris</taxon>
    </lineage>
</organism>
<proteinExistence type="predicted"/>
<dbReference type="SUPFAM" id="SSF54928">
    <property type="entry name" value="RNA-binding domain, RBD"/>
    <property type="match status" value="1"/>
</dbReference>
<evidence type="ECO:0000313" key="2">
    <source>
        <dbReference type="WBParaSite" id="PEQ_0001353201-mRNA-1"/>
    </source>
</evidence>
<name>A0A914S5C3_PAREQ</name>
<accession>A0A914S5C3</accession>